<organism evidence="2 3">
    <name type="scientific">Streptomyces minutiscleroticus</name>
    <dbReference type="NCBI Taxonomy" id="68238"/>
    <lineage>
        <taxon>Bacteria</taxon>
        <taxon>Bacillati</taxon>
        <taxon>Actinomycetota</taxon>
        <taxon>Actinomycetes</taxon>
        <taxon>Kitasatosporales</taxon>
        <taxon>Streptomycetaceae</taxon>
        <taxon>Streptomyces</taxon>
    </lineage>
</organism>
<dbReference type="Proteomes" id="UP000619244">
    <property type="component" value="Unassembled WGS sequence"/>
</dbReference>
<dbReference type="EMBL" id="BMVU01000094">
    <property type="protein sequence ID" value="GGY14218.1"/>
    <property type="molecule type" value="Genomic_DNA"/>
</dbReference>
<accession>A0A918P1V2</accession>
<evidence type="ECO:0000313" key="3">
    <source>
        <dbReference type="Proteomes" id="UP000619244"/>
    </source>
</evidence>
<evidence type="ECO:0000313" key="2">
    <source>
        <dbReference type="EMBL" id="GGY14218.1"/>
    </source>
</evidence>
<comment type="caution">
    <text evidence="2">The sequence shown here is derived from an EMBL/GenBank/DDBJ whole genome shotgun (WGS) entry which is preliminary data.</text>
</comment>
<feature type="region of interest" description="Disordered" evidence="1">
    <location>
        <begin position="1"/>
        <end position="54"/>
    </location>
</feature>
<reference evidence="2" key="2">
    <citation type="submission" date="2020-09" db="EMBL/GenBank/DDBJ databases">
        <authorList>
            <person name="Sun Q."/>
            <person name="Ohkuma M."/>
        </authorList>
    </citation>
    <scope>NUCLEOTIDE SEQUENCE</scope>
    <source>
        <strain evidence="2">JCM 4790</strain>
    </source>
</reference>
<proteinExistence type="predicted"/>
<feature type="compositionally biased region" description="Basic and acidic residues" evidence="1">
    <location>
        <begin position="25"/>
        <end position="45"/>
    </location>
</feature>
<gene>
    <name evidence="2" type="ORF">GCM10010358_77990</name>
</gene>
<name>A0A918P1V2_9ACTN</name>
<dbReference type="AlphaFoldDB" id="A0A918P1V2"/>
<evidence type="ECO:0000256" key="1">
    <source>
        <dbReference type="SAM" id="MobiDB-lite"/>
    </source>
</evidence>
<sequence length="54" mass="5959">MPAHRPSGGSGPQMGALALSAEQHQQFDRPDIGRPRRTDHHRHDPGIAIRRLAT</sequence>
<keyword evidence="3" id="KW-1185">Reference proteome</keyword>
<protein>
    <submittedName>
        <fullName evidence="2">Uncharacterized protein</fullName>
    </submittedName>
</protein>
<reference evidence="2" key="1">
    <citation type="journal article" date="2014" name="Int. J. Syst. Evol. Microbiol.">
        <title>Complete genome sequence of Corynebacterium casei LMG S-19264T (=DSM 44701T), isolated from a smear-ripened cheese.</title>
        <authorList>
            <consortium name="US DOE Joint Genome Institute (JGI-PGF)"/>
            <person name="Walter F."/>
            <person name="Albersmeier A."/>
            <person name="Kalinowski J."/>
            <person name="Ruckert C."/>
        </authorList>
    </citation>
    <scope>NUCLEOTIDE SEQUENCE</scope>
    <source>
        <strain evidence="2">JCM 4790</strain>
    </source>
</reference>